<gene>
    <name evidence="1" type="ORF">PDMSB3_0214</name>
</gene>
<dbReference type="Proteomes" id="UP000325811">
    <property type="component" value="Chromosome II"/>
</dbReference>
<evidence type="ECO:0000313" key="1">
    <source>
        <dbReference type="EMBL" id="VVD31517.1"/>
    </source>
</evidence>
<protein>
    <submittedName>
        <fullName evidence="1">Uncharacterized protein</fullName>
    </submittedName>
</protein>
<keyword evidence="2" id="KW-1185">Reference proteome</keyword>
<evidence type="ECO:0000313" key="2">
    <source>
        <dbReference type="Proteomes" id="UP000325811"/>
    </source>
</evidence>
<dbReference type="AlphaFoldDB" id="A0A5Q4ZJ03"/>
<proteinExistence type="predicted"/>
<reference evidence="1 2" key="1">
    <citation type="submission" date="2019-08" db="EMBL/GenBank/DDBJ databases">
        <authorList>
            <person name="Herpell B J."/>
        </authorList>
    </citation>
    <scope>NUCLEOTIDE SEQUENCE [LARGE SCALE GENOMIC DNA]</scope>
    <source>
        <strain evidence="2">Msb3</strain>
    </source>
</reference>
<sequence>MPQRFTAPENTFSIPHLPHIALAAPRQPDQPDLTFPAWLSSPLSLNPNLQNGCAITISATSSNFVASPPVLRTATSF</sequence>
<dbReference type="EMBL" id="LR699554">
    <property type="protein sequence ID" value="VVD31517.1"/>
    <property type="molecule type" value="Genomic_DNA"/>
</dbReference>
<name>A0A5Q4ZJ03_9BURK</name>
<dbReference type="KEGG" id="pdio:PDMSB3_0214.1"/>
<accession>A0A5Q4ZJ03</accession>
<organism evidence="1 2">
    <name type="scientific">Paraburkholderia dioscoreae</name>
    <dbReference type="NCBI Taxonomy" id="2604047"/>
    <lineage>
        <taxon>Bacteria</taxon>
        <taxon>Pseudomonadati</taxon>
        <taxon>Pseudomonadota</taxon>
        <taxon>Betaproteobacteria</taxon>
        <taxon>Burkholderiales</taxon>
        <taxon>Burkholderiaceae</taxon>
        <taxon>Paraburkholderia</taxon>
    </lineage>
</organism>